<comment type="caution">
    <text evidence="1">The sequence shown here is derived from an EMBL/GenBank/DDBJ whole genome shotgun (WGS) entry which is preliminary data.</text>
</comment>
<evidence type="ECO:0000313" key="2">
    <source>
        <dbReference type="Proteomes" id="UP001165541"/>
    </source>
</evidence>
<protein>
    <recommendedName>
        <fullName evidence="3">Lipoprotein</fullName>
    </recommendedName>
</protein>
<proteinExistence type="predicted"/>
<gene>
    <name evidence="1" type="ORF">M8A51_05775</name>
</gene>
<evidence type="ECO:0008006" key="3">
    <source>
        <dbReference type="Google" id="ProtNLM"/>
    </source>
</evidence>
<reference evidence="1" key="1">
    <citation type="submission" date="2022-05" db="EMBL/GenBank/DDBJ databases">
        <title>Schlegelella sp. nov., isolated from mangrove soil.</title>
        <authorList>
            <person name="Liu Y."/>
            <person name="Ge X."/>
            <person name="Liu W."/>
        </authorList>
    </citation>
    <scope>NUCLEOTIDE SEQUENCE</scope>
    <source>
        <strain evidence="1">S2-27</strain>
    </source>
</reference>
<sequence length="177" mass="19169">MAAALLTGCASFIAPPYSPHFETLDSLKKQPIDKVAVGQVQPTDPAAPVNRITLRGSSLSSPHGTFAKYLEKALEQDFKELSVYDPAASTRVDATIVKNDIDISGINTGTGVMEVEVKVHRGTEQRLKKTYQATTEFPSSFAGAVAIPKGQAEYGNLVRSLLRKVYEDQAFINALKK</sequence>
<evidence type="ECO:0000313" key="1">
    <source>
        <dbReference type="EMBL" id="MCM5679039.1"/>
    </source>
</evidence>
<name>A0ABT0YL00_9BURK</name>
<dbReference type="Proteomes" id="UP001165541">
    <property type="component" value="Unassembled WGS sequence"/>
</dbReference>
<organism evidence="1 2">
    <name type="scientific">Caldimonas mangrovi</name>
    <dbReference type="NCBI Taxonomy" id="2944811"/>
    <lineage>
        <taxon>Bacteria</taxon>
        <taxon>Pseudomonadati</taxon>
        <taxon>Pseudomonadota</taxon>
        <taxon>Betaproteobacteria</taxon>
        <taxon>Burkholderiales</taxon>
        <taxon>Sphaerotilaceae</taxon>
        <taxon>Caldimonas</taxon>
    </lineage>
</organism>
<accession>A0ABT0YL00</accession>
<keyword evidence="2" id="KW-1185">Reference proteome</keyword>
<dbReference type="RefSeq" id="WP_251777227.1">
    <property type="nucleotide sequence ID" value="NZ_JAMKFE010000003.1"/>
</dbReference>
<dbReference type="EMBL" id="JAMKFE010000003">
    <property type="protein sequence ID" value="MCM5679039.1"/>
    <property type="molecule type" value="Genomic_DNA"/>
</dbReference>